<reference evidence="1" key="1">
    <citation type="journal article" date="2019" name="bioRxiv">
        <title>The Genome of the Zebra Mussel, Dreissena polymorpha: A Resource for Invasive Species Research.</title>
        <authorList>
            <person name="McCartney M.A."/>
            <person name="Auch B."/>
            <person name="Kono T."/>
            <person name="Mallez S."/>
            <person name="Zhang Y."/>
            <person name="Obille A."/>
            <person name="Becker A."/>
            <person name="Abrahante J.E."/>
            <person name="Garbe J."/>
            <person name="Badalamenti J.P."/>
            <person name="Herman A."/>
            <person name="Mangelson H."/>
            <person name="Liachko I."/>
            <person name="Sullivan S."/>
            <person name="Sone E.D."/>
            <person name="Koren S."/>
            <person name="Silverstein K.A.T."/>
            <person name="Beckman K.B."/>
            <person name="Gohl D.M."/>
        </authorList>
    </citation>
    <scope>NUCLEOTIDE SEQUENCE</scope>
    <source>
        <strain evidence="1">Duluth1</strain>
        <tissue evidence="1">Whole animal</tissue>
    </source>
</reference>
<evidence type="ECO:0000313" key="1">
    <source>
        <dbReference type="EMBL" id="KAH3787500.1"/>
    </source>
</evidence>
<keyword evidence="2" id="KW-1185">Reference proteome</keyword>
<gene>
    <name evidence="1" type="ORF">DPMN_165624</name>
</gene>
<reference evidence="1" key="2">
    <citation type="submission" date="2020-11" db="EMBL/GenBank/DDBJ databases">
        <authorList>
            <person name="McCartney M.A."/>
            <person name="Auch B."/>
            <person name="Kono T."/>
            <person name="Mallez S."/>
            <person name="Becker A."/>
            <person name="Gohl D.M."/>
            <person name="Silverstein K.A.T."/>
            <person name="Koren S."/>
            <person name="Bechman K.B."/>
            <person name="Herman A."/>
            <person name="Abrahante J.E."/>
            <person name="Garbe J."/>
        </authorList>
    </citation>
    <scope>NUCLEOTIDE SEQUENCE</scope>
    <source>
        <strain evidence="1">Duluth1</strain>
        <tissue evidence="1">Whole animal</tissue>
    </source>
</reference>
<dbReference type="AlphaFoldDB" id="A0A9D4F0M2"/>
<dbReference type="PROSITE" id="PS51257">
    <property type="entry name" value="PROKAR_LIPOPROTEIN"/>
    <property type="match status" value="1"/>
</dbReference>
<organism evidence="1 2">
    <name type="scientific">Dreissena polymorpha</name>
    <name type="common">Zebra mussel</name>
    <name type="synonym">Mytilus polymorpha</name>
    <dbReference type="NCBI Taxonomy" id="45954"/>
    <lineage>
        <taxon>Eukaryota</taxon>
        <taxon>Metazoa</taxon>
        <taxon>Spiralia</taxon>
        <taxon>Lophotrochozoa</taxon>
        <taxon>Mollusca</taxon>
        <taxon>Bivalvia</taxon>
        <taxon>Autobranchia</taxon>
        <taxon>Heteroconchia</taxon>
        <taxon>Euheterodonta</taxon>
        <taxon>Imparidentia</taxon>
        <taxon>Neoheterodontei</taxon>
        <taxon>Myida</taxon>
        <taxon>Dreissenoidea</taxon>
        <taxon>Dreissenidae</taxon>
        <taxon>Dreissena</taxon>
    </lineage>
</organism>
<dbReference type="Proteomes" id="UP000828390">
    <property type="component" value="Unassembled WGS sequence"/>
</dbReference>
<name>A0A9D4F0M2_DREPO</name>
<comment type="caution">
    <text evidence="1">The sequence shown here is derived from an EMBL/GenBank/DDBJ whole genome shotgun (WGS) entry which is preliminary data.</text>
</comment>
<evidence type="ECO:0000313" key="2">
    <source>
        <dbReference type="Proteomes" id="UP000828390"/>
    </source>
</evidence>
<accession>A0A9D4F0M2</accession>
<protein>
    <submittedName>
        <fullName evidence="1">Uncharacterized protein</fullName>
    </submittedName>
</protein>
<sequence length="91" mass="9937">MRLESVLHPMQHVLVACVDVLPSDTYLLIGYTAMKVSTIQHILGCCSTIYVRCTMPSGTYLLMSCTAKQERSIYCNVAGTIHAAGLQILTS</sequence>
<dbReference type="EMBL" id="JAIWYP010000008">
    <property type="protein sequence ID" value="KAH3787500.1"/>
    <property type="molecule type" value="Genomic_DNA"/>
</dbReference>
<proteinExistence type="predicted"/>